<gene>
    <name evidence="3" type="ORF">AA309_23415</name>
</gene>
<dbReference type="Pfam" id="PF03401">
    <property type="entry name" value="TctC"/>
    <property type="match status" value="1"/>
</dbReference>
<dbReference type="InterPro" id="IPR006311">
    <property type="entry name" value="TAT_signal"/>
</dbReference>
<dbReference type="PANTHER" id="PTHR42928:SF3">
    <property type="entry name" value="UPF0065 PROTEIN YFLP"/>
    <property type="match status" value="1"/>
</dbReference>
<organism evidence="3 4">
    <name type="scientific">Microvirga vignae</name>
    <dbReference type="NCBI Taxonomy" id="1225564"/>
    <lineage>
        <taxon>Bacteria</taxon>
        <taxon>Pseudomonadati</taxon>
        <taxon>Pseudomonadota</taxon>
        <taxon>Alphaproteobacteria</taxon>
        <taxon>Hyphomicrobiales</taxon>
        <taxon>Methylobacteriaceae</taxon>
        <taxon>Microvirga</taxon>
    </lineage>
</organism>
<evidence type="ECO:0000313" key="4">
    <source>
        <dbReference type="Proteomes" id="UP000035489"/>
    </source>
</evidence>
<comment type="similarity">
    <text evidence="1">Belongs to the UPF0065 (bug) family.</text>
</comment>
<dbReference type="CDD" id="cd07012">
    <property type="entry name" value="PBP2_Bug_TTT"/>
    <property type="match status" value="1"/>
</dbReference>
<keyword evidence="4" id="KW-1185">Reference proteome</keyword>
<dbReference type="InterPro" id="IPR042100">
    <property type="entry name" value="Bug_dom1"/>
</dbReference>
<accession>A0A0H1R7T2</accession>
<dbReference type="PANTHER" id="PTHR42928">
    <property type="entry name" value="TRICARBOXYLATE-BINDING PROTEIN"/>
    <property type="match status" value="1"/>
</dbReference>
<evidence type="ECO:0000256" key="1">
    <source>
        <dbReference type="ARBA" id="ARBA00006987"/>
    </source>
</evidence>
<dbReference type="Gene3D" id="3.40.190.10">
    <property type="entry name" value="Periplasmic binding protein-like II"/>
    <property type="match status" value="1"/>
</dbReference>
<dbReference type="PIRSF" id="PIRSF017082">
    <property type="entry name" value="YflP"/>
    <property type="match status" value="1"/>
</dbReference>
<comment type="caution">
    <text evidence="3">The sequence shown here is derived from an EMBL/GenBank/DDBJ whole genome shotgun (WGS) entry which is preliminary data.</text>
</comment>
<dbReference type="SUPFAM" id="SSF53850">
    <property type="entry name" value="Periplasmic binding protein-like II"/>
    <property type="match status" value="1"/>
</dbReference>
<dbReference type="RefSeq" id="WP_047191445.1">
    <property type="nucleotide sequence ID" value="NZ_LCYG01000064.1"/>
</dbReference>
<dbReference type="AlphaFoldDB" id="A0A0H1R7T2"/>
<protein>
    <submittedName>
        <fullName evidence="3">C4-dicarboxylate ABC transporter substrate-binding protein</fullName>
    </submittedName>
</protein>
<dbReference type="Proteomes" id="UP000035489">
    <property type="component" value="Unassembled WGS sequence"/>
</dbReference>
<dbReference type="InterPro" id="IPR005064">
    <property type="entry name" value="BUG"/>
</dbReference>
<evidence type="ECO:0000313" key="3">
    <source>
        <dbReference type="EMBL" id="KLK90871.1"/>
    </source>
</evidence>
<dbReference type="STRING" id="1225564.AA309_23415"/>
<name>A0A0H1R7T2_9HYPH</name>
<reference evidence="3 4" key="1">
    <citation type="submission" date="2015-05" db="EMBL/GenBank/DDBJ databases">
        <title>Draft genome sequence of Microvirga vignae strain BR3299, a novel nitrogen fixing bacteria isolated from Brazil semi-aired region.</title>
        <authorList>
            <person name="Zilli J.E."/>
            <person name="Passos S.R."/>
            <person name="Leite J."/>
            <person name="Baldani J.I."/>
            <person name="Xavier G.R."/>
            <person name="Rumjaneck N.G."/>
            <person name="Simoes-Araujo J.L."/>
        </authorList>
    </citation>
    <scope>NUCLEOTIDE SEQUENCE [LARGE SCALE GENOMIC DNA]</scope>
    <source>
        <strain evidence="3 4">BR3299</strain>
    </source>
</reference>
<feature type="chain" id="PRO_5005441024" evidence="2">
    <location>
        <begin position="30"/>
        <end position="324"/>
    </location>
</feature>
<feature type="signal peptide" evidence="2">
    <location>
        <begin position="1"/>
        <end position="29"/>
    </location>
</feature>
<dbReference type="PATRIC" id="fig|1225564.3.peg.6099"/>
<keyword evidence="2" id="KW-0732">Signal</keyword>
<dbReference type="Gene3D" id="3.40.190.150">
    <property type="entry name" value="Bordetella uptake gene, domain 1"/>
    <property type="match status" value="1"/>
</dbReference>
<dbReference type="OrthoDB" id="9780943at2"/>
<dbReference type="EMBL" id="LCYG01000064">
    <property type="protein sequence ID" value="KLK90871.1"/>
    <property type="molecule type" value="Genomic_DNA"/>
</dbReference>
<sequence length="324" mass="33638">MTSIHRRSFSKFMAVTAAAIMLGAGAAQAEVKGLEIMAPSGPGSGYDQLARAIQTVLQDEKLASGIQVQNVAGGGGTVGLSQYVTGKKRNPTIMIVGFALVGGVLTTKSAITLDQTTPVARLMGESDVIVVPANSDIKTMADLVAKLKANPGGVSWAGGSIGGFDHVLVGLIGKAAGVDPTKINYVVHAGGGEVMASTLGGHATVGVSGVEEFRPQIEAGQVRALAISADKRIPGLDVPTLKEAGVDVSLVNWRGIMTHPETREADKKAISEMLATMVKSPSWKAALEKRGWIDTYQPAAEFGPFLKQQQTQIEGALKEAGILK</sequence>
<proteinExistence type="inferred from homology"/>
<evidence type="ECO:0000256" key="2">
    <source>
        <dbReference type="SAM" id="SignalP"/>
    </source>
</evidence>
<dbReference type="PROSITE" id="PS51318">
    <property type="entry name" value="TAT"/>
    <property type="match status" value="1"/>
</dbReference>